<dbReference type="Proteomes" id="UP000310016">
    <property type="component" value="Unassembled WGS sequence"/>
</dbReference>
<dbReference type="InterPro" id="IPR040079">
    <property type="entry name" value="Glutathione_S-Trfase"/>
</dbReference>
<dbReference type="InterPro" id="IPR004046">
    <property type="entry name" value="GST_C"/>
</dbReference>
<feature type="domain" description="GST C-terminal" evidence="2">
    <location>
        <begin position="86"/>
        <end position="220"/>
    </location>
</feature>
<dbReference type="EMBL" id="SUMF01000016">
    <property type="protein sequence ID" value="TJZ71707.1"/>
    <property type="molecule type" value="Genomic_DNA"/>
</dbReference>
<keyword evidence="4" id="KW-1185">Reference proteome</keyword>
<dbReference type="Gene3D" id="3.40.30.10">
    <property type="entry name" value="Glutaredoxin"/>
    <property type="match status" value="1"/>
</dbReference>
<reference evidence="3 4" key="1">
    <citation type="submission" date="2019-04" db="EMBL/GenBank/DDBJ databases">
        <title>Chitiniphilus eburnea sp. nov., a novel chitinolytic bacterium isolated from aquaculture sludge.</title>
        <authorList>
            <person name="Sheng M."/>
        </authorList>
    </citation>
    <scope>NUCLEOTIDE SEQUENCE [LARGE SCALE GENOMIC DNA]</scope>
    <source>
        <strain evidence="3 4">HX-2-15</strain>
    </source>
</reference>
<dbReference type="InterPro" id="IPR004045">
    <property type="entry name" value="Glutathione_S-Trfase_N"/>
</dbReference>
<dbReference type="Pfam" id="PF13417">
    <property type="entry name" value="GST_N_3"/>
    <property type="match status" value="1"/>
</dbReference>
<name>A0A4U0PTJ7_9NEIS</name>
<dbReference type="CDD" id="cd00299">
    <property type="entry name" value="GST_C_family"/>
    <property type="match status" value="1"/>
</dbReference>
<sequence>MLVLHQHPLSSYCWKALIALYEKDLPFEARRVDLGNPDVRAAFARLWPSAKIPLLQDGDRVVPETSIMIEYLDLHFPESPRLLPEAAEARLQVRLWDRLFDQYVMTPMQRFIAQRLRPDAARDPLASEAALDDLLKAYELIESRLGGDTWAVGETFTLADCAAAPALFYAFIVQPPPATHRVLHEYFERLMARASMQRVLREAQPWFRYFPLNDRIPARFLDPLNGGGTAPA</sequence>
<evidence type="ECO:0000259" key="1">
    <source>
        <dbReference type="PROSITE" id="PS50404"/>
    </source>
</evidence>
<comment type="caution">
    <text evidence="3">The sequence shown here is derived from an EMBL/GenBank/DDBJ whole genome shotgun (WGS) entry which is preliminary data.</text>
</comment>
<dbReference type="SFLD" id="SFLDG00358">
    <property type="entry name" value="Main_(cytGST)"/>
    <property type="match status" value="1"/>
</dbReference>
<protein>
    <submittedName>
        <fullName evidence="3">Glutathione S-transferase family protein</fullName>
    </submittedName>
</protein>
<dbReference type="SUPFAM" id="SSF52833">
    <property type="entry name" value="Thioredoxin-like"/>
    <property type="match status" value="1"/>
</dbReference>
<dbReference type="RefSeq" id="WP_136773955.1">
    <property type="nucleotide sequence ID" value="NZ_SUMF01000016.1"/>
</dbReference>
<dbReference type="Pfam" id="PF00043">
    <property type="entry name" value="GST_C"/>
    <property type="match status" value="1"/>
</dbReference>
<dbReference type="GO" id="GO:0016740">
    <property type="term" value="F:transferase activity"/>
    <property type="evidence" value="ECO:0007669"/>
    <property type="project" value="UniProtKB-KW"/>
</dbReference>
<dbReference type="AlphaFoldDB" id="A0A4U0PTJ7"/>
<dbReference type="PROSITE" id="PS50405">
    <property type="entry name" value="GST_CTER"/>
    <property type="match status" value="1"/>
</dbReference>
<dbReference type="OrthoDB" id="9810080at2"/>
<dbReference type="InterPro" id="IPR036282">
    <property type="entry name" value="Glutathione-S-Trfase_C_sf"/>
</dbReference>
<dbReference type="PANTHER" id="PTHR44051">
    <property type="entry name" value="GLUTATHIONE S-TRANSFERASE-RELATED"/>
    <property type="match status" value="1"/>
</dbReference>
<accession>A0A4U0PTJ7</accession>
<dbReference type="PANTHER" id="PTHR44051:SF8">
    <property type="entry name" value="GLUTATHIONE S-TRANSFERASE GSTA"/>
    <property type="match status" value="1"/>
</dbReference>
<dbReference type="CDD" id="cd00570">
    <property type="entry name" value="GST_N_family"/>
    <property type="match status" value="1"/>
</dbReference>
<dbReference type="SUPFAM" id="SSF47616">
    <property type="entry name" value="GST C-terminal domain-like"/>
    <property type="match status" value="1"/>
</dbReference>
<dbReference type="InterPro" id="IPR010987">
    <property type="entry name" value="Glutathione-S-Trfase_C-like"/>
</dbReference>
<feature type="domain" description="GST N-terminal" evidence="1">
    <location>
        <begin position="1"/>
        <end position="80"/>
    </location>
</feature>
<dbReference type="Gene3D" id="1.20.1050.10">
    <property type="match status" value="1"/>
</dbReference>
<dbReference type="SFLD" id="SFLDS00019">
    <property type="entry name" value="Glutathione_Transferase_(cytos"/>
    <property type="match status" value="1"/>
</dbReference>
<proteinExistence type="predicted"/>
<gene>
    <name evidence="3" type="ORF">FAZ21_13450</name>
</gene>
<dbReference type="InterPro" id="IPR036249">
    <property type="entry name" value="Thioredoxin-like_sf"/>
</dbReference>
<evidence type="ECO:0000259" key="2">
    <source>
        <dbReference type="PROSITE" id="PS50405"/>
    </source>
</evidence>
<keyword evidence="3" id="KW-0808">Transferase</keyword>
<dbReference type="PROSITE" id="PS50404">
    <property type="entry name" value="GST_NTER"/>
    <property type="match status" value="1"/>
</dbReference>
<evidence type="ECO:0000313" key="3">
    <source>
        <dbReference type="EMBL" id="TJZ71707.1"/>
    </source>
</evidence>
<organism evidence="3 4">
    <name type="scientific">Chitiniphilus eburneus</name>
    <dbReference type="NCBI Taxonomy" id="2571148"/>
    <lineage>
        <taxon>Bacteria</taxon>
        <taxon>Pseudomonadati</taxon>
        <taxon>Pseudomonadota</taxon>
        <taxon>Betaproteobacteria</taxon>
        <taxon>Neisseriales</taxon>
        <taxon>Chitinibacteraceae</taxon>
        <taxon>Chitiniphilus</taxon>
    </lineage>
</organism>
<evidence type="ECO:0000313" key="4">
    <source>
        <dbReference type="Proteomes" id="UP000310016"/>
    </source>
</evidence>